<dbReference type="OrthoDB" id="9806365at2"/>
<keyword evidence="5 9" id="KW-0653">Protein transport</keyword>
<gene>
    <name evidence="9" type="primary">secE</name>
    <name evidence="10" type="ORF">IB75_12470</name>
</gene>
<dbReference type="PANTHER" id="PTHR33910:SF1">
    <property type="entry name" value="PROTEIN TRANSLOCASE SUBUNIT SECE"/>
    <property type="match status" value="1"/>
</dbReference>
<evidence type="ECO:0000256" key="5">
    <source>
        <dbReference type="ARBA" id="ARBA00022927"/>
    </source>
</evidence>
<evidence type="ECO:0000313" key="11">
    <source>
        <dbReference type="Proteomes" id="UP000028839"/>
    </source>
</evidence>
<evidence type="ECO:0000256" key="4">
    <source>
        <dbReference type="ARBA" id="ARBA00022692"/>
    </source>
</evidence>
<dbReference type="PROSITE" id="PS01067">
    <property type="entry name" value="SECE_SEC61G"/>
    <property type="match status" value="1"/>
</dbReference>
<feature type="transmembrane region" description="Helical" evidence="9">
    <location>
        <begin position="30"/>
        <end position="48"/>
    </location>
</feature>
<evidence type="ECO:0000256" key="7">
    <source>
        <dbReference type="ARBA" id="ARBA00023010"/>
    </source>
</evidence>
<keyword evidence="2 9" id="KW-0813">Transport</keyword>
<evidence type="ECO:0000256" key="3">
    <source>
        <dbReference type="ARBA" id="ARBA00022475"/>
    </source>
</evidence>
<dbReference type="HOGENOM" id="CLU_113663_0_1_6"/>
<dbReference type="GO" id="GO:0043952">
    <property type="term" value="P:protein transport by the Sec complex"/>
    <property type="evidence" value="ECO:0007669"/>
    <property type="project" value="UniProtKB-UniRule"/>
</dbReference>
<dbReference type="HAMAP" id="MF_00422">
    <property type="entry name" value="SecE"/>
    <property type="match status" value="1"/>
</dbReference>
<dbReference type="PANTHER" id="PTHR33910">
    <property type="entry name" value="PROTEIN TRANSLOCASE SUBUNIT SECE"/>
    <property type="match status" value="1"/>
</dbReference>
<evidence type="ECO:0000256" key="2">
    <source>
        <dbReference type="ARBA" id="ARBA00022448"/>
    </source>
</evidence>
<evidence type="ECO:0000256" key="8">
    <source>
        <dbReference type="ARBA" id="ARBA00023136"/>
    </source>
</evidence>
<dbReference type="Proteomes" id="UP000028839">
    <property type="component" value="Unassembled WGS sequence"/>
</dbReference>
<dbReference type="GO" id="GO:0009306">
    <property type="term" value="P:protein secretion"/>
    <property type="evidence" value="ECO:0007669"/>
    <property type="project" value="UniProtKB-UniRule"/>
</dbReference>
<evidence type="ECO:0000256" key="9">
    <source>
        <dbReference type="HAMAP-Rule" id="MF_00422"/>
    </source>
</evidence>
<proteinExistence type="inferred from homology"/>
<keyword evidence="6 9" id="KW-1133">Transmembrane helix</keyword>
<dbReference type="GO" id="GO:0005886">
    <property type="term" value="C:plasma membrane"/>
    <property type="evidence" value="ECO:0007669"/>
    <property type="project" value="UniProtKB-UniRule"/>
</dbReference>
<dbReference type="GO" id="GO:0006605">
    <property type="term" value="P:protein targeting"/>
    <property type="evidence" value="ECO:0007669"/>
    <property type="project" value="UniProtKB-UniRule"/>
</dbReference>
<evidence type="ECO:0000256" key="1">
    <source>
        <dbReference type="ARBA" id="ARBA00004370"/>
    </source>
</evidence>
<dbReference type="GO" id="GO:0008320">
    <property type="term" value="F:protein transmembrane transporter activity"/>
    <property type="evidence" value="ECO:0007669"/>
    <property type="project" value="UniProtKB-UniRule"/>
</dbReference>
<comment type="caution">
    <text evidence="10">The sequence shown here is derived from an EMBL/GenBank/DDBJ whole genome shotgun (WGS) entry which is preliminary data.</text>
</comment>
<keyword evidence="4 9" id="KW-0812">Transmembrane</keyword>
<dbReference type="NCBIfam" id="TIGR00964">
    <property type="entry name" value="secE_bact"/>
    <property type="match status" value="1"/>
</dbReference>
<reference evidence="10 11" key="1">
    <citation type="submission" date="2014-07" db="EMBL/GenBank/DDBJ databases">
        <title>Comparative analysis of Nitrosococcus oceani genome inventories of strains from Pacific and Atlantic gyres.</title>
        <authorList>
            <person name="Lim C.K."/>
            <person name="Wang L."/>
            <person name="Sayavedra-Soto L.A."/>
            <person name="Klotz M.G."/>
        </authorList>
    </citation>
    <scope>NUCLEOTIDE SEQUENCE [LARGE SCALE GENOMIC DNA]</scope>
    <source>
        <strain evidence="10 11">C-27</strain>
    </source>
</reference>
<comment type="function">
    <text evidence="9">Essential subunit of the Sec protein translocation channel SecYEG. Clamps together the 2 halves of SecY. May contact the channel plug during translocation.</text>
</comment>
<dbReference type="InterPro" id="IPR001901">
    <property type="entry name" value="Translocase_SecE/Sec61-g"/>
</dbReference>
<feature type="transmembrane region" description="Helical" evidence="9">
    <location>
        <begin position="7"/>
        <end position="24"/>
    </location>
</feature>
<comment type="similarity">
    <text evidence="9">Belongs to the SecE/SEC61-gamma family.</text>
</comment>
<evidence type="ECO:0000313" key="10">
    <source>
        <dbReference type="EMBL" id="KFI18773.1"/>
    </source>
</evidence>
<dbReference type="Gene3D" id="1.20.5.1030">
    <property type="entry name" value="Preprotein translocase secy subunit"/>
    <property type="match status" value="1"/>
</dbReference>
<dbReference type="InterPro" id="IPR038379">
    <property type="entry name" value="SecE_sf"/>
</dbReference>
<comment type="caution">
    <text evidence="9">Lacks conserved residue(s) required for the propagation of feature annotation.</text>
</comment>
<feature type="transmembrane region" description="Helical" evidence="9">
    <location>
        <begin position="83"/>
        <end position="107"/>
    </location>
</feature>
<keyword evidence="7 9" id="KW-0811">Translocation</keyword>
<name>A0A0E2YZJ6_9GAMM</name>
<dbReference type="InterPro" id="IPR005807">
    <property type="entry name" value="SecE_bac"/>
</dbReference>
<dbReference type="GO" id="GO:0065002">
    <property type="term" value="P:intracellular protein transmembrane transport"/>
    <property type="evidence" value="ECO:0007669"/>
    <property type="project" value="UniProtKB-UniRule"/>
</dbReference>
<accession>A0A0E2YZJ6</accession>
<dbReference type="EMBL" id="JPGN01000073">
    <property type="protein sequence ID" value="KFI18773.1"/>
    <property type="molecule type" value="Genomic_DNA"/>
</dbReference>
<protein>
    <recommendedName>
        <fullName evidence="9">Protein translocase subunit SecE</fullName>
    </recommendedName>
</protein>
<organism evidence="10 11">
    <name type="scientific">Nitrosococcus oceani C-27</name>
    <dbReference type="NCBI Taxonomy" id="314279"/>
    <lineage>
        <taxon>Bacteria</taxon>
        <taxon>Pseudomonadati</taxon>
        <taxon>Pseudomonadota</taxon>
        <taxon>Gammaproteobacteria</taxon>
        <taxon>Chromatiales</taxon>
        <taxon>Chromatiaceae</taxon>
        <taxon>Nitrosococcus</taxon>
    </lineage>
</organism>
<comment type="subunit">
    <text evidence="9">Component of the Sec protein translocase complex. Heterotrimer consisting of SecY, SecE and SecG subunits. The heterotrimers can form oligomers, although 1 heterotrimer is thought to be able to translocate proteins. Interacts with the ribosome. Interacts with SecDF, and other proteins may be involved. Interacts with SecA.</text>
</comment>
<evidence type="ECO:0000256" key="6">
    <source>
        <dbReference type="ARBA" id="ARBA00022989"/>
    </source>
</evidence>
<dbReference type="AlphaFoldDB" id="A0A0E2YZJ6"/>
<keyword evidence="8 9" id="KW-0472">Membrane</keyword>
<dbReference type="PRINTS" id="PR01650">
    <property type="entry name" value="SECETRNLCASE"/>
</dbReference>
<keyword evidence="3 9" id="KW-1003">Cell membrane</keyword>
<dbReference type="Pfam" id="PF00584">
    <property type="entry name" value="SecE"/>
    <property type="match status" value="1"/>
</dbReference>
<comment type="subcellular location">
    <subcellularLocation>
        <location evidence="1">Membrane</location>
    </subcellularLocation>
</comment>
<sequence>MADTIKLAVALLLLGTAIGLFYYFGDQSTLLRVLGLLAALGISLAILAKTTHGRAALSFAGETRVEFRKVVWPTRQETIRTTLLVLLMVMVMASILWLFDTLLMWAVRLLTGQGG</sequence>